<feature type="signal peptide" evidence="1">
    <location>
        <begin position="1"/>
        <end position="18"/>
    </location>
</feature>
<gene>
    <name evidence="2" type="ORF">GCK32_004955</name>
</gene>
<dbReference type="Proteomes" id="UP001331761">
    <property type="component" value="Unassembled WGS sequence"/>
</dbReference>
<proteinExistence type="predicted"/>
<evidence type="ECO:0000256" key="1">
    <source>
        <dbReference type="SAM" id="SignalP"/>
    </source>
</evidence>
<dbReference type="AlphaFoldDB" id="A0AAN8F511"/>
<organism evidence="2 3">
    <name type="scientific">Trichostrongylus colubriformis</name>
    <name type="common">Black scour worm</name>
    <dbReference type="NCBI Taxonomy" id="6319"/>
    <lineage>
        <taxon>Eukaryota</taxon>
        <taxon>Metazoa</taxon>
        <taxon>Ecdysozoa</taxon>
        <taxon>Nematoda</taxon>
        <taxon>Chromadorea</taxon>
        <taxon>Rhabditida</taxon>
        <taxon>Rhabditina</taxon>
        <taxon>Rhabditomorpha</taxon>
        <taxon>Strongyloidea</taxon>
        <taxon>Trichostrongylidae</taxon>
        <taxon>Trichostrongylus</taxon>
    </lineage>
</organism>
<name>A0AAN8F511_TRICO</name>
<evidence type="ECO:0000313" key="3">
    <source>
        <dbReference type="Proteomes" id="UP001331761"/>
    </source>
</evidence>
<dbReference type="EMBL" id="WIXE01020157">
    <property type="protein sequence ID" value="KAK5969444.1"/>
    <property type="molecule type" value="Genomic_DNA"/>
</dbReference>
<comment type="caution">
    <text evidence="2">The sequence shown here is derived from an EMBL/GenBank/DDBJ whole genome shotgun (WGS) entry which is preliminary data.</text>
</comment>
<reference evidence="2 3" key="1">
    <citation type="submission" date="2019-10" db="EMBL/GenBank/DDBJ databases">
        <title>Assembly and Annotation for the nematode Trichostrongylus colubriformis.</title>
        <authorList>
            <person name="Martin J."/>
        </authorList>
    </citation>
    <scope>NUCLEOTIDE SEQUENCE [LARGE SCALE GENOMIC DNA]</scope>
    <source>
        <strain evidence="2">G859</strain>
        <tissue evidence="2">Whole worm</tissue>
    </source>
</reference>
<accession>A0AAN8F511</accession>
<feature type="chain" id="PRO_5043024364" description="Secreted protein" evidence="1">
    <location>
        <begin position="19"/>
        <end position="116"/>
    </location>
</feature>
<keyword evidence="3" id="KW-1185">Reference proteome</keyword>
<sequence length="116" mass="12964">MISPLLLSLAVMMPIVSSILSSSQDSQLMNLIASSRGASEGYPEWILQASRNVKKTRAAHRVHIKRQTTILLPKVRLPSKTPTTASRRTPLPPSQLSFVHNKRSLYTMLHRECMAT</sequence>
<keyword evidence="1" id="KW-0732">Signal</keyword>
<evidence type="ECO:0000313" key="2">
    <source>
        <dbReference type="EMBL" id="KAK5969444.1"/>
    </source>
</evidence>
<protein>
    <recommendedName>
        <fullName evidence="4">Secreted protein</fullName>
    </recommendedName>
</protein>
<evidence type="ECO:0008006" key="4">
    <source>
        <dbReference type="Google" id="ProtNLM"/>
    </source>
</evidence>